<sequence length="64" mass="7411">MAPLLLALFFRYHYGVEVRMVLDFVDLQRPLLQSKDIEFAQRTVMMAPFNPQIQAFGVKHVAAM</sequence>
<reference evidence="1 2" key="1">
    <citation type="submission" date="2015-01" db="EMBL/GenBank/DDBJ databases">
        <title>The Genome Sequence of Rhinocladiella mackenzie CBS 650.93.</title>
        <authorList>
            <consortium name="The Broad Institute Genomics Platform"/>
            <person name="Cuomo C."/>
            <person name="de Hoog S."/>
            <person name="Gorbushina A."/>
            <person name="Stielow B."/>
            <person name="Teixiera M."/>
            <person name="Abouelleil A."/>
            <person name="Chapman S.B."/>
            <person name="Priest M."/>
            <person name="Young S.K."/>
            <person name="Wortman J."/>
            <person name="Nusbaum C."/>
            <person name="Birren B."/>
        </authorList>
    </citation>
    <scope>NUCLEOTIDE SEQUENCE [LARGE SCALE GENOMIC DNA]</scope>
    <source>
        <strain evidence="1 2">CBS 650.93</strain>
    </source>
</reference>
<accession>A0A0D2I9P9</accession>
<dbReference type="RefSeq" id="XP_013269735.1">
    <property type="nucleotide sequence ID" value="XM_013414281.1"/>
</dbReference>
<proteinExistence type="predicted"/>
<keyword evidence="2" id="KW-1185">Reference proteome</keyword>
<organism evidence="1 2">
    <name type="scientific">Rhinocladiella mackenziei CBS 650.93</name>
    <dbReference type="NCBI Taxonomy" id="1442369"/>
    <lineage>
        <taxon>Eukaryota</taxon>
        <taxon>Fungi</taxon>
        <taxon>Dikarya</taxon>
        <taxon>Ascomycota</taxon>
        <taxon>Pezizomycotina</taxon>
        <taxon>Eurotiomycetes</taxon>
        <taxon>Chaetothyriomycetidae</taxon>
        <taxon>Chaetothyriales</taxon>
        <taxon>Herpotrichiellaceae</taxon>
        <taxon>Rhinocladiella</taxon>
    </lineage>
</organism>
<dbReference type="HOGENOM" id="CLU_2868820_0_0_1"/>
<evidence type="ECO:0000313" key="2">
    <source>
        <dbReference type="Proteomes" id="UP000053617"/>
    </source>
</evidence>
<dbReference type="VEuPathDB" id="FungiDB:Z518_08540"/>
<dbReference type="EMBL" id="KN847480">
    <property type="protein sequence ID" value="KIX02599.1"/>
    <property type="molecule type" value="Genomic_DNA"/>
</dbReference>
<dbReference type="Proteomes" id="UP000053617">
    <property type="component" value="Unassembled WGS sequence"/>
</dbReference>
<protein>
    <submittedName>
        <fullName evidence="1">Uncharacterized protein</fullName>
    </submittedName>
</protein>
<dbReference type="GeneID" id="25296611"/>
<dbReference type="AlphaFoldDB" id="A0A0D2I9P9"/>
<gene>
    <name evidence="1" type="ORF">Z518_08540</name>
</gene>
<evidence type="ECO:0000313" key="1">
    <source>
        <dbReference type="EMBL" id="KIX02599.1"/>
    </source>
</evidence>
<name>A0A0D2I9P9_9EURO</name>